<evidence type="ECO:0000313" key="1">
    <source>
        <dbReference type="EMBL" id="MEX3935902.1"/>
    </source>
</evidence>
<sequence length="570" mass="61789">MNVPADALPPKVDNTNEAIQTAFELGWNLAELNARIRASLKSTPTSSSRILALWRVILFKIGALHAKAFPGSTTEGTLYALPANTPPFLFPADPDYVTINTAACPSNLEPQLGGFALYDTSRRTINCLCLLYLNPAEWLAEADIEARQQSIRDQVKRQVPGETTPECVLGTLACKVLDAWNNYVREHYFAGGLIPDNDIESIAFEAGRTMASFSWEITVASVGIESTDGKAAPEDVTNLENAWSAAFRPEVIIRLQHYISELSSALGSAQDTEPRLQAFDSVKKSIDYWQRTVTQQATLFASGTAQASARIETWKTMRLALTRQANIWESLMIGQQGLGAFDVESVATRLVQSVWSNIQADLRVQFSQAVSQMTTAADKELKTFYLKSLPYLIPLVIFVLLIAGATAYLVFSAQSSPDAKLTGIASVLSATGVGSAVVGAIGWIKSFYAQRQAVAPDGPRSQESSSSTGGPPALFSRVQHAADDVLGEIQDALKRGLQQLEMQMASLSHSVAVTYPLIECLVTIESLNSDVEFLEKVVWTGTDRIADMKAVINAALGPMWVFLGAGQDKG</sequence>
<organism evidence="1 2">
    <name type="scientific">Paraburkholderia phymatum</name>
    <dbReference type="NCBI Taxonomy" id="148447"/>
    <lineage>
        <taxon>Bacteria</taxon>
        <taxon>Pseudomonadati</taxon>
        <taxon>Pseudomonadota</taxon>
        <taxon>Betaproteobacteria</taxon>
        <taxon>Burkholderiales</taxon>
        <taxon>Burkholderiaceae</taxon>
        <taxon>Paraburkholderia</taxon>
    </lineage>
</organism>
<reference evidence="1" key="1">
    <citation type="submission" date="2024-07" db="EMBL/GenBank/DDBJ databases">
        <title>A survey of Mimosa microsymbionts across Brazilian biomes reveals a high diversity of Paraburkholderia nodulating endemic species, but also that Cupriavidus is common as a symbiont of widespread species.</title>
        <authorList>
            <person name="Rouws L."/>
            <person name="Barauna A."/>
            <person name="Beukes C."/>
            <person name="Rouws J.R.C."/>
            <person name="De Faria S.M."/>
            <person name="Gross E."/>
            <person name="Bueno Dos Reis Junior F."/>
            <person name="Simon M.F."/>
            <person name="Maluk M."/>
            <person name="Odee D.W."/>
            <person name="Kenicer G."/>
            <person name="Young J.P.W."/>
            <person name="Reis V.M."/>
            <person name="Zilli J."/>
            <person name="James E.K."/>
        </authorList>
    </citation>
    <scope>NUCLEOTIDE SEQUENCE</scope>
    <source>
        <strain evidence="1">EG181B</strain>
    </source>
</reference>
<dbReference type="EMBL" id="JBFRCH010000024">
    <property type="protein sequence ID" value="MEX3935902.1"/>
    <property type="molecule type" value="Genomic_DNA"/>
</dbReference>
<comment type="caution">
    <text evidence="1">The sequence shown here is derived from an EMBL/GenBank/DDBJ whole genome shotgun (WGS) entry which is preliminary data.</text>
</comment>
<dbReference type="Proteomes" id="UP001558850">
    <property type="component" value="Unassembled WGS sequence"/>
</dbReference>
<name>A0ACC6U8L2_9BURK</name>
<gene>
    <name evidence="1" type="ORF">AB4Y32_29620</name>
</gene>
<proteinExistence type="predicted"/>
<accession>A0ACC6U8L2</accession>
<evidence type="ECO:0000313" key="2">
    <source>
        <dbReference type="Proteomes" id="UP001558850"/>
    </source>
</evidence>
<keyword evidence="2" id="KW-1185">Reference proteome</keyword>
<protein>
    <submittedName>
        <fullName evidence="1">Uncharacterized protein</fullName>
    </submittedName>
</protein>